<keyword evidence="4" id="KW-0520">NAD</keyword>
<protein>
    <submittedName>
        <fullName evidence="6">Uncharacterized protein</fullName>
    </submittedName>
</protein>
<dbReference type="Proteomes" id="UP000472262">
    <property type="component" value="Unassembled WGS sequence"/>
</dbReference>
<organism evidence="6 7">
    <name type="scientific">Sinocyclocheilus grahami</name>
    <name type="common">Dianchi golden-line fish</name>
    <name type="synonym">Barbus grahami</name>
    <dbReference type="NCBI Taxonomy" id="75366"/>
    <lineage>
        <taxon>Eukaryota</taxon>
        <taxon>Metazoa</taxon>
        <taxon>Chordata</taxon>
        <taxon>Craniata</taxon>
        <taxon>Vertebrata</taxon>
        <taxon>Euteleostomi</taxon>
        <taxon>Actinopterygii</taxon>
        <taxon>Neopterygii</taxon>
        <taxon>Teleostei</taxon>
        <taxon>Ostariophysi</taxon>
        <taxon>Cypriniformes</taxon>
        <taxon>Cyprinidae</taxon>
        <taxon>Cyprininae</taxon>
        <taxon>Sinocyclocheilus</taxon>
    </lineage>
</organism>
<evidence type="ECO:0000256" key="5">
    <source>
        <dbReference type="SAM" id="Phobius"/>
    </source>
</evidence>
<evidence type="ECO:0000256" key="3">
    <source>
        <dbReference type="ARBA" id="ARBA00023002"/>
    </source>
</evidence>
<reference evidence="6" key="1">
    <citation type="submission" date="2025-08" db="UniProtKB">
        <authorList>
            <consortium name="Ensembl"/>
        </authorList>
    </citation>
    <scope>IDENTIFICATION</scope>
</reference>
<name>A0A672Q1F1_SINGR</name>
<dbReference type="SUPFAM" id="SSF51735">
    <property type="entry name" value="NAD(P)-binding Rossmann-fold domains"/>
    <property type="match status" value="1"/>
</dbReference>
<proteinExistence type="inferred from homology"/>
<dbReference type="InterPro" id="IPR052148">
    <property type="entry name" value="SDR_family_member_7C"/>
</dbReference>
<keyword evidence="2" id="KW-0521">NADP</keyword>
<evidence type="ECO:0000256" key="4">
    <source>
        <dbReference type="ARBA" id="ARBA00023027"/>
    </source>
</evidence>
<reference evidence="6" key="2">
    <citation type="submission" date="2025-09" db="UniProtKB">
        <authorList>
            <consortium name="Ensembl"/>
        </authorList>
    </citation>
    <scope>IDENTIFICATION</scope>
</reference>
<dbReference type="Ensembl" id="ENSSGRT00000074645.1">
    <property type="protein sequence ID" value="ENSSGRP00000070065.1"/>
    <property type="gene ID" value="ENSSGRG00000035866.1"/>
</dbReference>
<dbReference type="AlphaFoldDB" id="A0A672Q1F1"/>
<dbReference type="OMA" id="CSKLHTH"/>
<accession>A0A672Q1F1</accession>
<comment type="similarity">
    <text evidence="1">Belongs to the short-chain dehydrogenases/reductases (SDR) family.</text>
</comment>
<keyword evidence="5" id="KW-0472">Membrane</keyword>
<sequence>MGLPSVMVLPLLIVVFAGVYYVYTEVMRFMSKSMLRNKVVVITDAVSGTGSGNALLIWDKLESLYESLPKIRQKPSASLSHAASKHAVQAFFDCLRAEVEEYGISVSTISLTFINAVAENGAPSQTPPIIPPWAYICSKLHTHGVSPSSLAQEMVRTVNRQNPEVLLAHPVPRVALYIRSLLPRSFFTVVGGVKDGAVAVAEPLK</sequence>
<evidence type="ECO:0000313" key="6">
    <source>
        <dbReference type="Ensembl" id="ENSSGRP00000070065.1"/>
    </source>
</evidence>
<keyword evidence="3" id="KW-0560">Oxidoreductase</keyword>
<feature type="transmembrane region" description="Helical" evidence="5">
    <location>
        <begin position="6"/>
        <end position="23"/>
    </location>
</feature>
<dbReference type="Gene3D" id="3.40.50.720">
    <property type="entry name" value="NAD(P)-binding Rossmann-like Domain"/>
    <property type="match status" value="1"/>
</dbReference>
<evidence type="ECO:0000313" key="7">
    <source>
        <dbReference type="Proteomes" id="UP000472262"/>
    </source>
</evidence>
<keyword evidence="5" id="KW-0812">Transmembrane</keyword>
<dbReference type="GO" id="GO:0016616">
    <property type="term" value="F:oxidoreductase activity, acting on the CH-OH group of donors, NAD or NADP as acceptor"/>
    <property type="evidence" value="ECO:0007669"/>
    <property type="project" value="TreeGrafter"/>
</dbReference>
<dbReference type="PANTHER" id="PTHR44668:SF4">
    <property type="entry name" value="DEHYDROGENASE_REDUCTASE SDR FAMILY MEMBER 7C-A"/>
    <property type="match status" value="1"/>
</dbReference>
<dbReference type="InParanoid" id="A0A672Q1F1"/>
<keyword evidence="7" id="KW-1185">Reference proteome</keyword>
<evidence type="ECO:0000256" key="2">
    <source>
        <dbReference type="ARBA" id="ARBA00022857"/>
    </source>
</evidence>
<keyword evidence="5" id="KW-1133">Transmembrane helix</keyword>
<dbReference type="PANTHER" id="PTHR44668">
    <property type="match status" value="1"/>
</dbReference>
<evidence type="ECO:0000256" key="1">
    <source>
        <dbReference type="ARBA" id="ARBA00006484"/>
    </source>
</evidence>
<dbReference type="GO" id="GO:0006874">
    <property type="term" value="P:intracellular calcium ion homeostasis"/>
    <property type="evidence" value="ECO:0007669"/>
    <property type="project" value="TreeGrafter"/>
</dbReference>
<dbReference type="InterPro" id="IPR036291">
    <property type="entry name" value="NAD(P)-bd_dom_sf"/>
</dbReference>